<sequence>MKHLLTRMAVLHSKAAMICVTTQIVARSPVPSNYICLVNYGP</sequence>
<organism evidence="1 2">
    <name type="scientific">Chitinophaga ginsengisoli</name>
    <dbReference type="NCBI Taxonomy" id="363837"/>
    <lineage>
        <taxon>Bacteria</taxon>
        <taxon>Pseudomonadati</taxon>
        <taxon>Bacteroidota</taxon>
        <taxon>Chitinophagia</taxon>
        <taxon>Chitinophagales</taxon>
        <taxon>Chitinophagaceae</taxon>
        <taxon>Chitinophaga</taxon>
    </lineage>
</organism>
<dbReference type="AlphaFoldDB" id="A0A2P8FSC1"/>
<evidence type="ECO:0000313" key="2">
    <source>
        <dbReference type="Proteomes" id="UP000240978"/>
    </source>
</evidence>
<dbReference type="Proteomes" id="UP000240978">
    <property type="component" value="Unassembled WGS sequence"/>
</dbReference>
<protein>
    <submittedName>
        <fullName evidence="1">Uncharacterized protein</fullName>
    </submittedName>
</protein>
<accession>A0A2P8FSC1</accession>
<name>A0A2P8FSC1_9BACT</name>
<reference evidence="1 2" key="1">
    <citation type="submission" date="2018-03" db="EMBL/GenBank/DDBJ databases">
        <title>Genomic Encyclopedia of Archaeal and Bacterial Type Strains, Phase II (KMG-II): from individual species to whole genera.</title>
        <authorList>
            <person name="Goeker M."/>
        </authorList>
    </citation>
    <scope>NUCLEOTIDE SEQUENCE [LARGE SCALE GENOMIC DNA]</scope>
    <source>
        <strain evidence="1 2">DSM 18107</strain>
    </source>
</reference>
<gene>
    <name evidence="1" type="ORF">CLV42_115132</name>
</gene>
<proteinExistence type="predicted"/>
<dbReference type="EMBL" id="PYGK01000015">
    <property type="protein sequence ID" value="PSL24545.1"/>
    <property type="molecule type" value="Genomic_DNA"/>
</dbReference>
<keyword evidence="2" id="KW-1185">Reference proteome</keyword>
<evidence type="ECO:0000313" key="1">
    <source>
        <dbReference type="EMBL" id="PSL24545.1"/>
    </source>
</evidence>
<comment type="caution">
    <text evidence="1">The sequence shown here is derived from an EMBL/GenBank/DDBJ whole genome shotgun (WGS) entry which is preliminary data.</text>
</comment>